<name>A0A9P4I9R4_9PEZI</name>
<protein>
    <submittedName>
        <fullName evidence="1">S-adenosyl-L-methionine-dependent methyltransferase</fullName>
    </submittedName>
</protein>
<dbReference type="GO" id="GO:0032259">
    <property type="term" value="P:methylation"/>
    <property type="evidence" value="ECO:0007669"/>
    <property type="project" value="UniProtKB-KW"/>
</dbReference>
<dbReference type="Proteomes" id="UP000799772">
    <property type="component" value="Unassembled WGS sequence"/>
</dbReference>
<dbReference type="GO" id="GO:0008168">
    <property type="term" value="F:methyltransferase activity"/>
    <property type="evidence" value="ECO:0007669"/>
    <property type="project" value="UniProtKB-KW"/>
</dbReference>
<gene>
    <name evidence="1" type="ORF">NA57DRAFT_46285</name>
</gene>
<dbReference type="EMBL" id="ML978134">
    <property type="protein sequence ID" value="KAF2094351.1"/>
    <property type="molecule type" value="Genomic_DNA"/>
</dbReference>
<dbReference type="SUPFAM" id="SSF53335">
    <property type="entry name" value="S-adenosyl-L-methionine-dependent methyltransferases"/>
    <property type="match status" value="1"/>
</dbReference>
<dbReference type="Pfam" id="PF13489">
    <property type="entry name" value="Methyltransf_23"/>
    <property type="match status" value="1"/>
</dbReference>
<dbReference type="InterPro" id="IPR029063">
    <property type="entry name" value="SAM-dependent_MTases_sf"/>
</dbReference>
<keyword evidence="2" id="KW-1185">Reference proteome</keyword>
<evidence type="ECO:0000313" key="2">
    <source>
        <dbReference type="Proteomes" id="UP000799772"/>
    </source>
</evidence>
<dbReference type="AlphaFoldDB" id="A0A9P4I9R4"/>
<feature type="non-terminal residue" evidence="1">
    <location>
        <position position="1"/>
    </location>
</feature>
<accession>A0A9P4I9R4</accession>
<keyword evidence="1" id="KW-0808">Transferase</keyword>
<sequence>LQHRIWSLAFDRRLYLAPLPSTMTQALDVGCGTGAWAIEFADAHPHTHITGTDISPIQPTAVPPNCTFMIDDATREWAFGQRFDFIHTRALTMAIGDWDRFVSQAFDNLLPGGWIELQEFHLPLGCDDESMSEGTALWKWGVEIRRACQKVGIESMASVEHPTRLKKVGFENVNEHVLKAPIGPWAKGKREKRLGAMARKDLSDGLDGISTKLFHILGYKEEEVKALLDAVKEELDNPDVSSEPYFQCVERVAKLEIDPFLHAIVSFVLSRRV</sequence>
<dbReference type="CDD" id="cd02440">
    <property type="entry name" value="AdoMet_MTases"/>
    <property type="match status" value="1"/>
</dbReference>
<comment type="caution">
    <text evidence="1">The sequence shown here is derived from an EMBL/GenBank/DDBJ whole genome shotgun (WGS) entry which is preliminary data.</text>
</comment>
<organism evidence="1 2">
    <name type="scientific">Rhizodiscina lignyota</name>
    <dbReference type="NCBI Taxonomy" id="1504668"/>
    <lineage>
        <taxon>Eukaryota</taxon>
        <taxon>Fungi</taxon>
        <taxon>Dikarya</taxon>
        <taxon>Ascomycota</taxon>
        <taxon>Pezizomycotina</taxon>
        <taxon>Dothideomycetes</taxon>
        <taxon>Pleosporomycetidae</taxon>
        <taxon>Aulographales</taxon>
        <taxon>Rhizodiscinaceae</taxon>
        <taxon>Rhizodiscina</taxon>
    </lineage>
</organism>
<reference evidence="1" key="1">
    <citation type="journal article" date="2020" name="Stud. Mycol.">
        <title>101 Dothideomycetes genomes: a test case for predicting lifestyles and emergence of pathogens.</title>
        <authorList>
            <person name="Haridas S."/>
            <person name="Albert R."/>
            <person name="Binder M."/>
            <person name="Bloem J."/>
            <person name="Labutti K."/>
            <person name="Salamov A."/>
            <person name="Andreopoulos B."/>
            <person name="Baker S."/>
            <person name="Barry K."/>
            <person name="Bills G."/>
            <person name="Bluhm B."/>
            <person name="Cannon C."/>
            <person name="Castanera R."/>
            <person name="Culley D."/>
            <person name="Daum C."/>
            <person name="Ezra D."/>
            <person name="Gonzalez J."/>
            <person name="Henrissat B."/>
            <person name="Kuo A."/>
            <person name="Liang C."/>
            <person name="Lipzen A."/>
            <person name="Lutzoni F."/>
            <person name="Magnuson J."/>
            <person name="Mondo S."/>
            <person name="Nolan M."/>
            <person name="Ohm R."/>
            <person name="Pangilinan J."/>
            <person name="Park H.-J."/>
            <person name="Ramirez L."/>
            <person name="Alfaro M."/>
            <person name="Sun H."/>
            <person name="Tritt A."/>
            <person name="Yoshinaga Y."/>
            <person name="Zwiers L.-H."/>
            <person name="Turgeon B."/>
            <person name="Goodwin S."/>
            <person name="Spatafora J."/>
            <person name="Crous P."/>
            <person name="Grigoriev I."/>
        </authorList>
    </citation>
    <scope>NUCLEOTIDE SEQUENCE</scope>
    <source>
        <strain evidence="1">CBS 133067</strain>
    </source>
</reference>
<dbReference type="OrthoDB" id="2013972at2759"/>
<proteinExistence type="predicted"/>
<dbReference type="PANTHER" id="PTHR43591">
    <property type="entry name" value="METHYLTRANSFERASE"/>
    <property type="match status" value="1"/>
</dbReference>
<keyword evidence="1" id="KW-0489">Methyltransferase</keyword>
<dbReference type="Gene3D" id="3.40.50.150">
    <property type="entry name" value="Vaccinia Virus protein VP39"/>
    <property type="match status" value="1"/>
</dbReference>
<dbReference type="PANTHER" id="PTHR43591:SF31">
    <property type="entry name" value="LAEA-LIKE, PUTATIVE (AFU_ORTHOLOGUE AFUA_8G01930)-RELATED"/>
    <property type="match status" value="1"/>
</dbReference>
<evidence type="ECO:0000313" key="1">
    <source>
        <dbReference type="EMBL" id="KAF2094351.1"/>
    </source>
</evidence>